<protein>
    <submittedName>
        <fullName evidence="1">Uncharacterized protein</fullName>
    </submittedName>
</protein>
<evidence type="ECO:0000313" key="2">
    <source>
        <dbReference type="Proteomes" id="UP000192907"/>
    </source>
</evidence>
<evidence type="ECO:0000313" key="1">
    <source>
        <dbReference type="EMBL" id="SMF11858.1"/>
    </source>
</evidence>
<dbReference type="RefSeq" id="WP_132317467.1">
    <property type="nucleotide sequence ID" value="NZ_FWZT01000005.1"/>
</dbReference>
<organism evidence="1 2">
    <name type="scientific">Pseudobacteriovorax antillogorgiicola</name>
    <dbReference type="NCBI Taxonomy" id="1513793"/>
    <lineage>
        <taxon>Bacteria</taxon>
        <taxon>Pseudomonadati</taxon>
        <taxon>Bdellovibrionota</taxon>
        <taxon>Oligoflexia</taxon>
        <taxon>Oligoflexales</taxon>
        <taxon>Pseudobacteriovoracaceae</taxon>
        <taxon>Pseudobacteriovorax</taxon>
    </lineage>
</organism>
<sequence>MKALLLATGVTSVLLASCGSPQVSEPKINIDVPKDAISYDYASSLTDALDGLLVQGKTQFTLDDLIATLPLPDGVSPEDIEPYLEKRNQELEIECQGRKCKLSNDGEAFEVKVDSATILIGKTIEASIKLSEDNKELEICRISGVRARVGVTQNVDGGILKLGNGSIDTFKIDVGIFGSYPSRSCDF</sequence>
<gene>
    <name evidence="1" type="ORF">SAMN06296036_105116</name>
</gene>
<accession>A0A1Y6BHF1</accession>
<proteinExistence type="predicted"/>
<dbReference type="EMBL" id="FWZT01000005">
    <property type="protein sequence ID" value="SMF11858.1"/>
    <property type="molecule type" value="Genomic_DNA"/>
</dbReference>
<keyword evidence="2" id="KW-1185">Reference proteome</keyword>
<reference evidence="2" key="1">
    <citation type="submission" date="2017-04" db="EMBL/GenBank/DDBJ databases">
        <authorList>
            <person name="Varghese N."/>
            <person name="Submissions S."/>
        </authorList>
    </citation>
    <scope>NUCLEOTIDE SEQUENCE [LARGE SCALE GENOMIC DNA]</scope>
    <source>
        <strain evidence="2">RKEM611</strain>
    </source>
</reference>
<name>A0A1Y6BHF1_9BACT</name>
<dbReference type="AlphaFoldDB" id="A0A1Y6BHF1"/>
<dbReference type="Proteomes" id="UP000192907">
    <property type="component" value="Unassembled WGS sequence"/>
</dbReference>
<dbReference type="PROSITE" id="PS51257">
    <property type="entry name" value="PROKAR_LIPOPROTEIN"/>
    <property type="match status" value="1"/>
</dbReference>